<comment type="subcellular location">
    <subcellularLocation>
        <location evidence="1">Secreted</location>
    </subcellularLocation>
</comment>
<dbReference type="InterPro" id="IPR011042">
    <property type="entry name" value="6-blade_b-propeller_TolB-like"/>
</dbReference>
<dbReference type="EMBL" id="ADTU01019106">
    <property type="status" value="NOT_ANNOTATED_CDS"/>
    <property type="molecule type" value="Genomic_DNA"/>
</dbReference>
<evidence type="ECO:0000313" key="6">
    <source>
        <dbReference type="Proteomes" id="UP000005205"/>
    </source>
</evidence>
<dbReference type="KEGG" id="acep:105621452"/>
<evidence type="ECO:0000256" key="3">
    <source>
        <dbReference type="ARBA" id="ARBA00022525"/>
    </source>
</evidence>
<name>A0A158NLA2_ATTCE</name>
<reference evidence="5" key="2">
    <citation type="submission" date="2016-04" db="UniProtKB">
        <authorList>
            <consortium name="EnsemblMetazoa"/>
        </authorList>
    </citation>
    <scope>IDENTIFICATION</scope>
</reference>
<keyword evidence="6" id="KW-1185">Reference proteome</keyword>
<dbReference type="EMBL" id="ADTU01019107">
    <property type="status" value="NOT_ANNOTATED_CDS"/>
    <property type="molecule type" value="Genomic_DNA"/>
</dbReference>
<organism evidence="5 6">
    <name type="scientific">Atta cephalotes</name>
    <name type="common">Leafcutter ant</name>
    <dbReference type="NCBI Taxonomy" id="12957"/>
    <lineage>
        <taxon>Eukaryota</taxon>
        <taxon>Metazoa</taxon>
        <taxon>Ecdysozoa</taxon>
        <taxon>Arthropoda</taxon>
        <taxon>Hexapoda</taxon>
        <taxon>Insecta</taxon>
        <taxon>Pterygota</taxon>
        <taxon>Neoptera</taxon>
        <taxon>Endopterygota</taxon>
        <taxon>Hymenoptera</taxon>
        <taxon>Apocrita</taxon>
        <taxon>Aculeata</taxon>
        <taxon>Formicoidea</taxon>
        <taxon>Formicidae</taxon>
        <taxon>Myrmicinae</taxon>
        <taxon>Atta</taxon>
    </lineage>
</organism>
<keyword evidence="3" id="KW-0964">Secreted</keyword>
<comment type="similarity">
    <text evidence="2">Belongs to the major royal jelly protein family.</text>
</comment>
<protein>
    <submittedName>
        <fullName evidence="5">Uncharacterized protein</fullName>
    </submittedName>
</protein>
<dbReference type="InParanoid" id="A0A158NLA2"/>
<reference evidence="6" key="1">
    <citation type="journal article" date="2011" name="PLoS Genet.">
        <title>The genome sequence of the leaf-cutter ant Atta cephalotes reveals insights into its obligate symbiotic lifestyle.</title>
        <authorList>
            <person name="Suen G."/>
            <person name="Teiling C."/>
            <person name="Li L."/>
            <person name="Holt C."/>
            <person name="Abouheif E."/>
            <person name="Bornberg-Bauer E."/>
            <person name="Bouffard P."/>
            <person name="Caldera E.J."/>
            <person name="Cash E."/>
            <person name="Cavanaugh A."/>
            <person name="Denas O."/>
            <person name="Elhaik E."/>
            <person name="Fave M.J."/>
            <person name="Gadau J."/>
            <person name="Gibson J.D."/>
            <person name="Graur D."/>
            <person name="Grubbs K.J."/>
            <person name="Hagen D.E."/>
            <person name="Harkins T.T."/>
            <person name="Helmkampf M."/>
            <person name="Hu H."/>
            <person name="Johnson B.R."/>
            <person name="Kim J."/>
            <person name="Marsh S.E."/>
            <person name="Moeller J.A."/>
            <person name="Munoz-Torres M.C."/>
            <person name="Murphy M.C."/>
            <person name="Naughton M.C."/>
            <person name="Nigam S."/>
            <person name="Overson R."/>
            <person name="Rajakumar R."/>
            <person name="Reese J.T."/>
            <person name="Scott J.J."/>
            <person name="Smith C.R."/>
            <person name="Tao S."/>
            <person name="Tsutsui N.D."/>
            <person name="Viljakainen L."/>
            <person name="Wissler L."/>
            <person name="Yandell M.D."/>
            <person name="Zimmer F."/>
            <person name="Taylor J."/>
            <person name="Slater S.C."/>
            <person name="Clifton S.W."/>
            <person name="Warren W.C."/>
            <person name="Elsik C.G."/>
            <person name="Smith C.D."/>
            <person name="Weinstock G.M."/>
            <person name="Gerardo N.M."/>
            <person name="Currie C.R."/>
        </authorList>
    </citation>
    <scope>NUCLEOTIDE SEQUENCE [LARGE SCALE GENOMIC DNA]</scope>
</reference>
<dbReference type="EnsemblMetazoa" id="XM_012202920.1">
    <property type="protein sequence ID" value="XP_012058310.1"/>
    <property type="gene ID" value="LOC105621452"/>
</dbReference>
<evidence type="ECO:0000313" key="5">
    <source>
        <dbReference type="EnsemblMetazoa" id="XP_012058310.1"/>
    </source>
</evidence>
<dbReference type="EMBL" id="ADTU01019109">
    <property type="status" value="NOT_ANNOTATED_CDS"/>
    <property type="molecule type" value="Genomic_DNA"/>
</dbReference>
<dbReference type="EMBL" id="ADTU01019108">
    <property type="status" value="NOT_ANNOTATED_CDS"/>
    <property type="molecule type" value="Genomic_DNA"/>
</dbReference>
<gene>
    <name evidence="5" type="primary">105621452</name>
</gene>
<evidence type="ECO:0000256" key="4">
    <source>
        <dbReference type="ARBA" id="ARBA00022729"/>
    </source>
</evidence>
<dbReference type="Gene3D" id="2.120.10.30">
    <property type="entry name" value="TolB, C-terminal domain"/>
    <property type="match status" value="1"/>
</dbReference>
<keyword evidence="4" id="KW-0732">Signal</keyword>
<evidence type="ECO:0000256" key="2">
    <source>
        <dbReference type="ARBA" id="ARBA00009127"/>
    </source>
</evidence>
<dbReference type="InterPro" id="IPR017996">
    <property type="entry name" value="MRJP/yellow-related"/>
</dbReference>
<accession>A0A158NLA2</accession>
<evidence type="ECO:0000256" key="1">
    <source>
        <dbReference type="ARBA" id="ARBA00004613"/>
    </source>
</evidence>
<dbReference type="Proteomes" id="UP000005205">
    <property type="component" value="Unassembled WGS sequence"/>
</dbReference>
<proteinExistence type="inferred from homology"/>
<dbReference type="Pfam" id="PF03022">
    <property type="entry name" value="MRJP"/>
    <property type="match status" value="1"/>
</dbReference>
<dbReference type="GO" id="GO:0005576">
    <property type="term" value="C:extracellular region"/>
    <property type="evidence" value="ECO:0007669"/>
    <property type="project" value="UniProtKB-SubCell"/>
</dbReference>
<dbReference type="AlphaFoldDB" id="A0A158NLA2"/>
<sequence>MISLMQKIQEIEFLLSLQIQRNHVILNNGKIGFDQICNPKLMTFNLKNDTLVKIIYIPLDIATNRTGVGHLATPIVYYPKIYKRFLEMIIFIADPRFRFLIIYDSFKKSICRIESDFMKSADVIVSITDQNFTYTDGILSLTGLGDELYYVLVSAKKIHKIKVKTNGLYPNKEET</sequence>
<dbReference type="PRINTS" id="PR01366">
    <property type="entry name" value="ROYALJELLY"/>
</dbReference>